<feature type="transmembrane region" description="Helical" evidence="8">
    <location>
        <begin position="180"/>
        <end position="201"/>
    </location>
</feature>
<dbReference type="EMBL" id="JAHSQO010000001">
    <property type="protein sequence ID" value="MBY8915796.1"/>
    <property type="molecule type" value="Genomic_DNA"/>
</dbReference>
<comment type="subcellular location">
    <subcellularLocation>
        <location evidence="1">Membrane</location>
        <topology evidence="1">Multi-pass membrane protein</topology>
    </subcellularLocation>
</comment>
<dbReference type="Gene3D" id="1.20.1530.20">
    <property type="match status" value="1"/>
</dbReference>
<feature type="transmembrane region" description="Helical" evidence="8">
    <location>
        <begin position="35"/>
        <end position="53"/>
    </location>
</feature>
<feature type="transmembrane region" description="Helical" evidence="8">
    <location>
        <begin position="59"/>
        <end position="78"/>
    </location>
</feature>
<evidence type="ECO:0000256" key="4">
    <source>
        <dbReference type="ARBA" id="ARBA00022692"/>
    </source>
</evidence>
<keyword evidence="11" id="KW-1185">Reference proteome</keyword>
<name>A0ABS7R4D6_9HYPH</name>
<evidence type="ECO:0000259" key="9">
    <source>
        <dbReference type="Pfam" id="PF00999"/>
    </source>
</evidence>
<dbReference type="Proteomes" id="UP000777661">
    <property type="component" value="Unassembled WGS sequence"/>
</dbReference>
<organism evidence="10 11">
    <name type="scientific">Nitratireductor rhodophyticola</name>
    <dbReference type="NCBI Taxonomy" id="2854036"/>
    <lineage>
        <taxon>Bacteria</taxon>
        <taxon>Pseudomonadati</taxon>
        <taxon>Pseudomonadota</taxon>
        <taxon>Alphaproteobacteria</taxon>
        <taxon>Hyphomicrobiales</taxon>
        <taxon>Phyllobacteriaceae</taxon>
        <taxon>Nitratireductor</taxon>
    </lineage>
</organism>
<feature type="transmembrane region" description="Helical" evidence="8">
    <location>
        <begin position="6"/>
        <end position="28"/>
    </location>
</feature>
<protein>
    <submittedName>
        <fullName evidence="10">Cation:proton antiporter</fullName>
    </submittedName>
</protein>
<comment type="similarity">
    <text evidence="2">Belongs to the monovalent cation:proton antiporter 2 (CPA2) transporter (TC 2.A.37) family.</text>
</comment>
<evidence type="ECO:0000256" key="5">
    <source>
        <dbReference type="ARBA" id="ARBA00022989"/>
    </source>
</evidence>
<dbReference type="RefSeq" id="WP_223003770.1">
    <property type="nucleotide sequence ID" value="NZ_JAHSQO010000001.1"/>
</dbReference>
<feature type="transmembrane region" description="Helical" evidence="8">
    <location>
        <begin position="360"/>
        <end position="380"/>
    </location>
</feature>
<dbReference type="InterPro" id="IPR006153">
    <property type="entry name" value="Cation/H_exchanger_TM"/>
</dbReference>
<gene>
    <name evidence="10" type="ORF">KVG22_04305</name>
</gene>
<evidence type="ECO:0000256" key="8">
    <source>
        <dbReference type="SAM" id="Phobius"/>
    </source>
</evidence>
<comment type="caution">
    <text evidence="10">The sequence shown here is derived from an EMBL/GenBank/DDBJ whole genome shotgun (WGS) entry which is preliminary data.</text>
</comment>
<feature type="transmembrane region" description="Helical" evidence="8">
    <location>
        <begin position="299"/>
        <end position="317"/>
    </location>
</feature>
<feature type="compositionally biased region" description="Basic and acidic residues" evidence="7">
    <location>
        <begin position="442"/>
        <end position="456"/>
    </location>
</feature>
<proteinExistence type="inferred from homology"/>
<evidence type="ECO:0000256" key="2">
    <source>
        <dbReference type="ARBA" id="ARBA00005551"/>
    </source>
</evidence>
<keyword evidence="4 8" id="KW-0812">Transmembrane</keyword>
<keyword evidence="6 8" id="KW-0472">Membrane</keyword>
<feature type="transmembrane region" description="Helical" evidence="8">
    <location>
        <begin position="90"/>
        <end position="113"/>
    </location>
</feature>
<dbReference type="PANTHER" id="PTHR42751">
    <property type="entry name" value="SODIUM/HYDROGEN EXCHANGER FAMILY/TRKA DOMAIN PROTEIN"/>
    <property type="match status" value="1"/>
</dbReference>
<feature type="transmembrane region" description="Helical" evidence="8">
    <location>
        <begin position="151"/>
        <end position="174"/>
    </location>
</feature>
<dbReference type="PANTHER" id="PTHR42751:SF6">
    <property type="entry name" value="CONSERVED INTEGRAL MEMBRANE TRANSPORT PROTEIN-RELATED"/>
    <property type="match status" value="1"/>
</dbReference>
<dbReference type="Pfam" id="PF00999">
    <property type="entry name" value="Na_H_Exchanger"/>
    <property type="match status" value="1"/>
</dbReference>
<keyword evidence="3" id="KW-0813">Transport</keyword>
<evidence type="ECO:0000256" key="7">
    <source>
        <dbReference type="SAM" id="MobiDB-lite"/>
    </source>
</evidence>
<feature type="transmembrane region" description="Helical" evidence="8">
    <location>
        <begin position="245"/>
        <end position="262"/>
    </location>
</feature>
<feature type="transmembrane region" description="Helical" evidence="8">
    <location>
        <begin position="329"/>
        <end position="354"/>
    </location>
</feature>
<evidence type="ECO:0000256" key="3">
    <source>
        <dbReference type="ARBA" id="ARBA00022448"/>
    </source>
</evidence>
<accession>A0ABS7R4D6</accession>
<evidence type="ECO:0000313" key="11">
    <source>
        <dbReference type="Proteomes" id="UP000777661"/>
    </source>
</evidence>
<feature type="transmembrane region" description="Helical" evidence="8">
    <location>
        <begin position="274"/>
        <end position="293"/>
    </location>
</feature>
<sequence length="485" mass="51338">MEAEAHAFPLTEVAFVLLVAIALGLSLMRLKQPPLVGFILAGVLMGPTGFGLIGNSESVTALAEMGVLMLLFFIGMELSLRAFIISLRPAVLVAVGQLSVALAIGFSIAWMGGTGLSEGIIFGFIIGISSTVVAMKMLDDMDELRRDAGRIAIAVLIAQDIAVVPMLIIVSALGGADTSLVAIAAKVALAVGFLGWLLWWLGRRGKLRVPFAAAIADNVEILALGALGVCFGAAALSGFLGLSPAYGAFVAGILVGNSNLRARIIPVIEPIQSILVVIFFLSIGLLFDLTYIWNNLWMVLGAALLVIAAKTLLNVFLLRATGHDRNTALIGGLSMAQIGEFSFVLAAAGLSAGALGQDSYRLAIAVTAISLLFSPAWMSVMRRIEDVAAKGFSSYREALSEAYADEIGNVGEGLWWVRARYRAGRLTLRKWRARRALEKAAKAARKKEEKAEKEAAEATDASEAAEEKPRQPDEEPAAGASKQKT</sequence>
<evidence type="ECO:0000256" key="1">
    <source>
        <dbReference type="ARBA" id="ARBA00004141"/>
    </source>
</evidence>
<feature type="region of interest" description="Disordered" evidence="7">
    <location>
        <begin position="442"/>
        <end position="485"/>
    </location>
</feature>
<evidence type="ECO:0000256" key="6">
    <source>
        <dbReference type="ARBA" id="ARBA00023136"/>
    </source>
</evidence>
<reference evidence="10 11" key="1">
    <citation type="submission" date="2021-06" db="EMBL/GenBank/DDBJ databases">
        <title>Nitratireductor porphyridii sp. nov., isolated from a small marine red alga, Porphyridium purpureum in South Korea.</title>
        <authorList>
            <person name="Kim K.H."/>
            <person name="Kristyanto S."/>
            <person name="Jeon C.O."/>
        </authorList>
    </citation>
    <scope>NUCLEOTIDE SEQUENCE [LARGE SCALE GENOMIC DNA]</scope>
    <source>
        <strain evidence="10 11">R6</strain>
    </source>
</reference>
<feature type="domain" description="Cation/H+ exchanger transmembrane" evidence="9">
    <location>
        <begin position="18"/>
        <end position="376"/>
    </location>
</feature>
<dbReference type="InterPro" id="IPR038770">
    <property type="entry name" value="Na+/solute_symporter_sf"/>
</dbReference>
<keyword evidence="5 8" id="KW-1133">Transmembrane helix</keyword>
<evidence type="ECO:0000313" key="10">
    <source>
        <dbReference type="EMBL" id="MBY8915796.1"/>
    </source>
</evidence>
<feature type="transmembrane region" description="Helical" evidence="8">
    <location>
        <begin position="119"/>
        <end position="139"/>
    </location>
</feature>